<evidence type="ECO:0000313" key="2">
    <source>
        <dbReference type="Proteomes" id="UP000657918"/>
    </source>
</evidence>
<comment type="caution">
    <text evidence="1">The sequence shown here is derived from an EMBL/GenBank/DDBJ whole genome shotgun (WGS) entry which is preliminary data.</text>
</comment>
<protein>
    <submittedName>
        <fullName evidence="1">Uncharacterized protein</fullName>
    </submittedName>
</protein>
<accession>A0A835ML54</accession>
<gene>
    <name evidence="1" type="ORF">SADUNF_Sadunf19G0068200</name>
</gene>
<dbReference type="EMBL" id="JADGMS010000019">
    <property type="protein sequence ID" value="KAF9661433.1"/>
    <property type="molecule type" value="Genomic_DNA"/>
</dbReference>
<organism evidence="1 2">
    <name type="scientific">Salix dunnii</name>
    <dbReference type="NCBI Taxonomy" id="1413687"/>
    <lineage>
        <taxon>Eukaryota</taxon>
        <taxon>Viridiplantae</taxon>
        <taxon>Streptophyta</taxon>
        <taxon>Embryophyta</taxon>
        <taxon>Tracheophyta</taxon>
        <taxon>Spermatophyta</taxon>
        <taxon>Magnoliopsida</taxon>
        <taxon>eudicotyledons</taxon>
        <taxon>Gunneridae</taxon>
        <taxon>Pentapetalae</taxon>
        <taxon>rosids</taxon>
        <taxon>fabids</taxon>
        <taxon>Malpighiales</taxon>
        <taxon>Salicaceae</taxon>
        <taxon>Saliceae</taxon>
        <taxon>Salix</taxon>
    </lineage>
</organism>
<dbReference type="Proteomes" id="UP000657918">
    <property type="component" value="Unassembled WGS sequence"/>
</dbReference>
<evidence type="ECO:0000313" key="1">
    <source>
        <dbReference type="EMBL" id="KAF9661433.1"/>
    </source>
</evidence>
<reference evidence="1 2" key="1">
    <citation type="submission" date="2020-10" db="EMBL/GenBank/DDBJ databases">
        <title>Plant Genome Project.</title>
        <authorList>
            <person name="Zhang R.-G."/>
        </authorList>
    </citation>
    <scope>NUCLEOTIDE SEQUENCE [LARGE SCALE GENOMIC DNA]</scope>
    <source>
        <strain evidence="1">FAFU-HL-1</strain>
        <tissue evidence="1">Leaf</tissue>
    </source>
</reference>
<name>A0A835ML54_9ROSI</name>
<keyword evidence="2" id="KW-1185">Reference proteome</keyword>
<proteinExistence type="predicted"/>
<dbReference type="AlphaFoldDB" id="A0A835ML54"/>
<sequence>MVLEAHHFLHGSELLEACKGLFIQGVWMSFERPVEYENREQMGKDLLNRLSLGCALIYFNPTRLWMRPLGFFMLEKGDPLCGVVELGEEFENIMPRVRWPRSPKKAGKKEICRELYSNMVQEEAIRINGRSSVCDLGGLESMSGIRFLLPFICSTVKVNNMVLEAHHFLHGSELLEACKGLFIQGVWMSFERPVEYENREQMGKDLLNRLSLGCALIYFNPTRLWMRPLGFFMLEKGDPLCGVVELGEEFENIMPRVRWPRSPKKAGKKEICRELYSNMVQEEAIRINGRSSVCDLGGLESMSGIRFLLPFICSTVKRIEVWDNNSKGVQVELLLLVDNILNDHRKDDKNKS</sequence>